<dbReference type="InterPro" id="IPR018540">
    <property type="entry name" value="Spo0E-like"/>
</dbReference>
<dbReference type="Gene3D" id="4.10.280.10">
    <property type="entry name" value="Helix-loop-helix DNA-binding domain"/>
    <property type="match status" value="1"/>
</dbReference>
<evidence type="ECO:0000313" key="2">
    <source>
        <dbReference type="Proteomes" id="UP001595752"/>
    </source>
</evidence>
<keyword evidence="2" id="KW-1185">Reference proteome</keyword>
<dbReference type="InterPro" id="IPR037208">
    <property type="entry name" value="Spo0E-like_sf"/>
</dbReference>
<dbReference type="Pfam" id="PF09388">
    <property type="entry name" value="SpoOE-like"/>
    <property type="match status" value="1"/>
</dbReference>
<name>A0ABV8B9M5_9BACI</name>
<dbReference type="SUPFAM" id="SSF140500">
    <property type="entry name" value="BAS1536-like"/>
    <property type="match status" value="1"/>
</dbReference>
<proteinExistence type="predicted"/>
<dbReference type="EMBL" id="JBHRZT010000072">
    <property type="protein sequence ID" value="MFC3885854.1"/>
    <property type="molecule type" value="Genomic_DNA"/>
</dbReference>
<dbReference type="Proteomes" id="UP001595752">
    <property type="component" value="Unassembled WGS sequence"/>
</dbReference>
<evidence type="ECO:0000313" key="1">
    <source>
        <dbReference type="EMBL" id="MFC3885854.1"/>
    </source>
</evidence>
<organism evidence="1 2">
    <name type="scientific">Bacillus songklensis</name>
    <dbReference type="NCBI Taxonomy" id="1069116"/>
    <lineage>
        <taxon>Bacteria</taxon>
        <taxon>Bacillati</taxon>
        <taxon>Bacillota</taxon>
        <taxon>Bacilli</taxon>
        <taxon>Bacillales</taxon>
        <taxon>Bacillaceae</taxon>
        <taxon>Bacillus</taxon>
    </lineage>
</organism>
<gene>
    <name evidence="1" type="ORF">ACFOU2_21210</name>
</gene>
<dbReference type="InterPro" id="IPR036638">
    <property type="entry name" value="HLH_DNA-bd_sf"/>
</dbReference>
<accession>A0ABV8B9M5</accession>
<dbReference type="RefSeq" id="WP_377918241.1">
    <property type="nucleotide sequence ID" value="NZ_JBHRZT010000072.1"/>
</dbReference>
<sequence>MLNLYKFKPESKSQELLNHINEMKQLLIDHALTHGFTNPSTVKLSQELDKLLNEIQTDSR</sequence>
<reference evidence="2" key="1">
    <citation type="journal article" date="2019" name="Int. J. Syst. Evol. Microbiol.">
        <title>The Global Catalogue of Microorganisms (GCM) 10K type strain sequencing project: providing services to taxonomists for standard genome sequencing and annotation.</title>
        <authorList>
            <consortium name="The Broad Institute Genomics Platform"/>
            <consortium name="The Broad Institute Genome Sequencing Center for Infectious Disease"/>
            <person name="Wu L."/>
            <person name="Ma J."/>
        </authorList>
    </citation>
    <scope>NUCLEOTIDE SEQUENCE [LARGE SCALE GENOMIC DNA]</scope>
    <source>
        <strain evidence="2">CCUG 61889</strain>
    </source>
</reference>
<comment type="caution">
    <text evidence="1">The sequence shown here is derived from an EMBL/GenBank/DDBJ whole genome shotgun (WGS) entry which is preliminary data.</text>
</comment>
<protein>
    <submittedName>
        <fullName evidence="1">Spo0E family sporulation regulatory protein-aspartic acid phosphatase</fullName>
    </submittedName>
</protein>